<keyword evidence="2" id="KW-0805">Transcription regulation</keyword>
<feature type="region of interest" description="Disordered" evidence="6">
    <location>
        <begin position="1"/>
        <end position="29"/>
    </location>
</feature>
<evidence type="ECO:0000256" key="4">
    <source>
        <dbReference type="ARBA" id="ARBA00023163"/>
    </source>
</evidence>
<evidence type="ECO:0000256" key="3">
    <source>
        <dbReference type="ARBA" id="ARBA00023125"/>
    </source>
</evidence>
<sequence>MSPHSRDEDATSREGGGTNGEAASHGGLTVGAVAQRTGITVRTLHHWESVDLVTASERSPADYRLYTTADIARIHRVMLYRELGLPLERIRAVLDSGAELTADTLRGQREQLADRIDELQRMHHALDRMIDTVDAGLPLTADEQVRIFGDDWNPDWTRQAREKWGDSTQWTQYAERAVDRETADWEQIAEQTHELNSTLAAALARGVRAGSSEANALADAHRESLCRYFDCTISMHVCIGRMYADDPGFRAHFDGVAPGLATWLRDAIDANARAHGVDPDTATWE</sequence>
<evidence type="ECO:0000313" key="9">
    <source>
        <dbReference type="Proteomes" id="UP000662814"/>
    </source>
</evidence>
<organism evidence="8 9">
    <name type="scientific">Paramicrobacterium chengjingii</name>
    <dbReference type="NCBI Taxonomy" id="2769067"/>
    <lineage>
        <taxon>Bacteria</taxon>
        <taxon>Bacillati</taxon>
        <taxon>Actinomycetota</taxon>
        <taxon>Actinomycetes</taxon>
        <taxon>Micrococcales</taxon>
        <taxon>Microbacteriaceae</taxon>
        <taxon>Paramicrobacterium</taxon>
    </lineage>
</organism>
<evidence type="ECO:0000256" key="1">
    <source>
        <dbReference type="ARBA" id="ARBA00022491"/>
    </source>
</evidence>
<keyword evidence="3" id="KW-0238">DNA-binding</keyword>
<dbReference type="Pfam" id="PF13411">
    <property type="entry name" value="MerR_1"/>
    <property type="match status" value="1"/>
</dbReference>
<protein>
    <submittedName>
        <fullName evidence="8">MerR family transcriptional regulator</fullName>
    </submittedName>
</protein>
<name>A0ABX6YIL3_9MICO</name>
<feature type="compositionally biased region" description="Basic and acidic residues" evidence="6">
    <location>
        <begin position="1"/>
        <end position="12"/>
    </location>
</feature>
<dbReference type="PRINTS" id="PR00040">
    <property type="entry name" value="HTHMERR"/>
</dbReference>
<dbReference type="InterPro" id="IPR012925">
    <property type="entry name" value="TipAS_dom"/>
</dbReference>
<evidence type="ECO:0000259" key="7">
    <source>
        <dbReference type="PROSITE" id="PS50937"/>
    </source>
</evidence>
<dbReference type="EMBL" id="CP061169">
    <property type="protein sequence ID" value="QPZ38664.1"/>
    <property type="molecule type" value="Genomic_DNA"/>
</dbReference>
<evidence type="ECO:0000256" key="5">
    <source>
        <dbReference type="SAM" id="Coils"/>
    </source>
</evidence>
<dbReference type="SUPFAM" id="SSF89082">
    <property type="entry name" value="Antibiotic binding domain of TipA-like multidrug resistance regulators"/>
    <property type="match status" value="1"/>
</dbReference>
<keyword evidence="4" id="KW-0804">Transcription</keyword>
<dbReference type="PANTHER" id="PTHR30204:SF69">
    <property type="entry name" value="MERR-FAMILY TRANSCRIPTIONAL REGULATOR"/>
    <property type="match status" value="1"/>
</dbReference>
<accession>A0ABX6YIL3</accession>
<evidence type="ECO:0000256" key="2">
    <source>
        <dbReference type="ARBA" id="ARBA00023015"/>
    </source>
</evidence>
<dbReference type="SUPFAM" id="SSF46955">
    <property type="entry name" value="Putative DNA-binding domain"/>
    <property type="match status" value="1"/>
</dbReference>
<keyword evidence="1" id="KW-0678">Repressor</keyword>
<dbReference type="InterPro" id="IPR009061">
    <property type="entry name" value="DNA-bd_dom_put_sf"/>
</dbReference>
<evidence type="ECO:0000256" key="6">
    <source>
        <dbReference type="SAM" id="MobiDB-lite"/>
    </source>
</evidence>
<evidence type="ECO:0000313" key="8">
    <source>
        <dbReference type="EMBL" id="QPZ38664.1"/>
    </source>
</evidence>
<feature type="coiled-coil region" evidence="5">
    <location>
        <begin position="102"/>
        <end position="129"/>
    </location>
</feature>
<proteinExistence type="predicted"/>
<dbReference type="InterPro" id="IPR000551">
    <property type="entry name" value="MerR-type_HTH_dom"/>
</dbReference>
<dbReference type="SMART" id="SM00422">
    <property type="entry name" value="HTH_MERR"/>
    <property type="match status" value="1"/>
</dbReference>
<dbReference type="InterPro" id="IPR047057">
    <property type="entry name" value="MerR_fam"/>
</dbReference>
<dbReference type="Gene3D" id="1.10.1660.10">
    <property type="match status" value="1"/>
</dbReference>
<dbReference type="RefSeq" id="WP_166985865.1">
    <property type="nucleotide sequence ID" value="NZ_CP061169.1"/>
</dbReference>
<dbReference type="Gene3D" id="1.10.490.50">
    <property type="entry name" value="Antibiotic binding domain of TipA-like multidrug resistance regulators"/>
    <property type="match status" value="1"/>
</dbReference>
<dbReference type="CDD" id="cd01106">
    <property type="entry name" value="HTH_TipAL-Mta"/>
    <property type="match status" value="1"/>
</dbReference>
<dbReference type="PANTHER" id="PTHR30204">
    <property type="entry name" value="REDOX-CYCLING DRUG-SENSING TRANSCRIPTIONAL ACTIVATOR SOXR"/>
    <property type="match status" value="1"/>
</dbReference>
<dbReference type="Pfam" id="PF07739">
    <property type="entry name" value="TipAS"/>
    <property type="match status" value="1"/>
</dbReference>
<feature type="domain" description="HTH merR-type" evidence="7">
    <location>
        <begin position="27"/>
        <end position="96"/>
    </location>
</feature>
<dbReference type="Proteomes" id="UP000662814">
    <property type="component" value="Chromosome"/>
</dbReference>
<keyword evidence="5" id="KW-0175">Coiled coil</keyword>
<reference evidence="8 9" key="1">
    <citation type="submission" date="2020-12" db="EMBL/GenBank/DDBJ databases">
        <title>Microbacterium sp. HY060.</title>
        <authorList>
            <person name="Zhou J."/>
        </authorList>
    </citation>
    <scope>NUCLEOTIDE SEQUENCE [LARGE SCALE GENOMIC DNA]</scope>
    <source>
        <strain evidence="8 9">HY60</strain>
    </source>
</reference>
<gene>
    <name evidence="8" type="ORF">HCR76_00690</name>
</gene>
<dbReference type="PROSITE" id="PS00552">
    <property type="entry name" value="HTH_MERR_1"/>
    <property type="match status" value="1"/>
</dbReference>
<dbReference type="PROSITE" id="PS50937">
    <property type="entry name" value="HTH_MERR_2"/>
    <property type="match status" value="1"/>
</dbReference>
<keyword evidence="9" id="KW-1185">Reference proteome</keyword>
<dbReference type="InterPro" id="IPR036244">
    <property type="entry name" value="TipA-like_antibiotic-bd"/>
</dbReference>